<dbReference type="OrthoDB" id="9765065at2"/>
<dbReference type="SUPFAM" id="SSF53649">
    <property type="entry name" value="Alkaline phosphatase-like"/>
    <property type="match status" value="1"/>
</dbReference>
<dbReference type="PANTHER" id="PTHR43751">
    <property type="entry name" value="SULFATASE"/>
    <property type="match status" value="1"/>
</dbReference>
<evidence type="ECO:0000313" key="3">
    <source>
        <dbReference type="Proteomes" id="UP000267585"/>
    </source>
</evidence>
<dbReference type="Pfam" id="PF00884">
    <property type="entry name" value="Sulfatase"/>
    <property type="match status" value="1"/>
</dbReference>
<dbReference type="RefSeq" id="WP_126161962.1">
    <property type="nucleotide sequence ID" value="NZ_RQPJ01000003.1"/>
</dbReference>
<dbReference type="Gene3D" id="3.30.1120.10">
    <property type="match status" value="1"/>
</dbReference>
<dbReference type="PANTHER" id="PTHR43751:SF3">
    <property type="entry name" value="SULFATASE N-TERMINAL DOMAIN-CONTAINING PROTEIN"/>
    <property type="match status" value="1"/>
</dbReference>
<dbReference type="AlphaFoldDB" id="A0A3S0AEV7"/>
<dbReference type="InterPro" id="IPR017850">
    <property type="entry name" value="Alkaline_phosphatase_core_sf"/>
</dbReference>
<dbReference type="Proteomes" id="UP000267585">
    <property type="component" value="Unassembled WGS sequence"/>
</dbReference>
<dbReference type="Gene3D" id="3.40.720.10">
    <property type="entry name" value="Alkaline Phosphatase, subunit A"/>
    <property type="match status" value="1"/>
</dbReference>
<evidence type="ECO:0000313" key="2">
    <source>
        <dbReference type="EMBL" id="RTE53974.1"/>
    </source>
</evidence>
<comment type="caution">
    <text evidence="2">The sequence shown here is derived from an EMBL/GenBank/DDBJ whole genome shotgun (WGS) entry which is preliminary data.</text>
</comment>
<accession>A0A3S0AEV7</accession>
<name>A0A3S0AEV7_9FLAO</name>
<sequence>MNNVINKFLVAAAILVAISCKEEKSPYEKAVASKPNILYILADDLGYGDLGCYGQDVIKTPNIDKLASEGLLFRQHYAGATVCAPSRNSLITGQHMGHTTIKSMEKPIKKEDITVAEVLKTAGYSTGVIGKWGLGAVGTTGYANDQGFDYSFGYYDQIRAHNYYPDYLWENGEKYPLKNKVIYVTDSTNYAVGIGNAAVEKVEYSNDVFTEKALDFLDKKGNDPFFLYLAYTIPHANNESFLINEHGMEVPDLGIYANEDWPEAKKAGAAMISRLDSYIGVLMDKLKEKGLEKETLVIFTSDNGPHQEGGWNLDFFDSNGSLQGMKRDLYEGGIRIPFIARWPEIITPGKTDNVATFWDFMPTACDLAGVEVPRSSDGISYLPTLVGDFDRQPKHDFLYWEFDTSISRRAARKGDYKLVTITKKNPDTTSVELFNISNDISEEYNLAEENPKMVEELMNVIDQF</sequence>
<evidence type="ECO:0000259" key="1">
    <source>
        <dbReference type="Pfam" id="PF00884"/>
    </source>
</evidence>
<dbReference type="PROSITE" id="PS51257">
    <property type="entry name" value="PROKAR_LIPOPROTEIN"/>
    <property type="match status" value="1"/>
</dbReference>
<organism evidence="2 3">
    <name type="scientific">Arenibacter aquaticus</name>
    <dbReference type="NCBI Taxonomy" id="2489054"/>
    <lineage>
        <taxon>Bacteria</taxon>
        <taxon>Pseudomonadati</taxon>
        <taxon>Bacteroidota</taxon>
        <taxon>Flavobacteriia</taxon>
        <taxon>Flavobacteriales</taxon>
        <taxon>Flavobacteriaceae</taxon>
        <taxon>Arenibacter</taxon>
    </lineage>
</organism>
<dbReference type="InterPro" id="IPR000917">
    <property type="entry name" value="Sulfatase_N"/>
</dbReference>
<dbReference type="CDD" id="cd16145">
    <property type="entry name" value="ARS_like"/>
    <property type="match status" value="1"/>
</dbReference>
<dbReference type="EMBL" id="RQPJ01000003">
    <property type="protein sequence ID" value="RTE53974.1"/>
    <property type="molecule type" value="Genomic_DNA"/>
</dbReference>
<proteinExistence type="predicted"/>
<keyword evidence="3" id="KW-1185">Reference proteome</keyword>
<dbReference type="InterPro" id="IPR052701">
    <property type="entry name" value="GAG_Ulvan_Degrading_Sulfatases"/>
</dbReference>
<protein>
    <submittedName>
        <fullName evidence="2">N-acetylgalactosamine-6-sulfatase</fullName>
    </submittedName>
</protein>
<feature type="domain" description="Sulfatase N-terminal" evidence="1">
    <location>
        <begin position="35"/>
        <end position="370"/>
    </location>
</feature>
<reference evidence="2 3" key="1">
    <citation type="submission" date="2018-11" db="EMBL/GenBank/DDBJ databases">
        <title>Arenibacter aquaticus sp.nov., a marine bacterium isolated from surface seawater in the South China Sea.</title>
        <authorList>
            <person name="Guo J."/>
            <person name="Sun J."/>
        </authorList>
    </citation>
    <scope>NUCLEOTIDE SEQUENCE [LARGE SCALE GENOMIC DNA]</scope>
    <source>
        <strain evidence="2 3">GUO666</strain>
    </source>
</reference>
<gene>
    <name evidence="2" type="ORF">EHW67_08555</name>
</gene>